<dbReference type="Proteomes" id="UP000654075">
    <property type="component" value="Unassembled WGS sequence"/>
</dbReference>
<feature type="compositionally biased region" description="Pro residues" evidence="2">
    <location>
        <begin position="166"/>
        <end position="179"/>
    </location>
</feature>
<dbReference type="OrthoDB" id="10266058at2759"/>
<feature type="domain" description="RRM" evidence="3">
    <location>
        <begin position="306"/>
        <end position="393"/>
    </location>
</feature>
<organism evidence="4 5">
    <name type="scientific">Polarella glacialis</name>
    <name type="common">Dinoflagellate</name>
    <dbReference type="NCBI Taxonomy" id="89957"/>
    <lineage>
        <taxon>Eukaryota</taxon>
        <taxon>Sar</taxon>
        <taxon>Alveolata</taxon>
        <taxon>Dinophyceae</taxon>
        <taxon>Suessiales</taxon>
        <taxon>Suessiaceae</taxon>
        <taxon>Polarella</taxon>
    </lineage>
</organism>
<feature type="region of interest" description="Disordered" evidence="2">
    <location>
        <begin position="1"/>
        <end position="118"/>
    </location>
</feature>
<feature type="compositionally biased region" description="Gly residues" evidence="2">
    <location>
        <begin position="228"/>
        <end position="237"/>
    </location>
</feature>
<feature type="compositionally biased region" description="Acidic residues" evidence="2">
    <location>
        <begin position="40"/>
        <end position="53"/>
    </location>
</feature>
<dbReference type="InterPro" id="IPR035979">
    <property type="entry name" value="RBD_domain_sf"/>
</dbReference>
<proteinExistence type="predicted"/>
<evidence type="ECO:0000259" key="3">
    <source>
        <dbReference type="PROSITE" id="PS50102"/>
    </source>
</evidence>
<dbReference type="PROSITE" id="PS50102">
    <property type="entry name" value="RRM"/>
    <property type="match status" value="1"/>
</dbReference>
<gene>
    <name evidence="4" type="ORF">PGLA1383_LOCUS1254</name>
</gene>
<evidence type="ECO:0000256" key="2">
    <source>
        <dbReference type="SAM" id="MobiDB-lite"/>
    </source>
</evidence>
<accession>A0A813D6C3</accession>
<evidence type="ECO:0000313" key="4">
    <source>
        <dbReference type="EMBL" id="CAE8582254.1"/>
    </source>
</evidence>
<evidence type="ECO:0000256" key="1">
    <source>
        <dbReference type="PROSITE-ProRule" id="PRU00176"/>
    </source>
</evidence>
<feature type="compositionally biased region" description="Pro residues" evidence="2">
    <location>
        <begin position="245"/>
        <end position="256"/>
    </location>
</feature>
<name>A0A813D6C3_POLGL</name>
<feature type="region of interest" description="Disordered" evidence="2">
    <location>
        <begin position="135"/>
        <end position="278"/>
    </location>
</feature>
<dbReference type="GO" id="GO:0003723">
    <property type="term" value="F:RNA binding"/>
    <property type="evidence" value="ECO:0007669"/>
    <property type="project" value="UniProtKB-UniRule"/>
</dbReference>
<dbReference type="EMBL" id="CAJNNV010000334">
    <property type="protein sequence ID" value="CAE8582254.1"/>
    <property type="molecule type" value="Genomic_DNA"/>
</dbReference>
<comment type="caution">
    <text evidence="4">The sequence shown here is derived from an EMBL/GenBank/DDBJ whole genome shotgun (WGS) entry which is preliminary data.</text>
</comment>
<keyword evidence="5" id="KW-1185">Reference proteome</keyword>
<dbReference type="InterPro" id="IPR012677">
    <property type="entry name" value="Nucleotide-bd_a/b_plait_sf"/>
</dbReference>
<feature type="compositionally biased region" description="Polar residues" evidence="2">
    <location>
        <begin position="55"/>
        <end position="71"/>
    </location>
</feature>
<evidence type="ECO:0000313" key="5">
    <source>
        <dbReference type="Proteomes" id="UP000654075"/>
    </source>
</evidence>
<protein>
    <recommendedName>
        <fullName evidence="3">RRM domain-containing protein</fullName>
    </recommendedName>
</protein>
<feature type="compositionally biased region" description="Low complexity" evidence="2">
    <location>
        <begin position="180"/>
        <end position="192"/>
    </location>
</feature>
<keyword evidence="1" id="KW-0694">RNA-binding</keyword>
<sequence>MIPKQTSGMAGFRRLQAKPEGFASPEGVPAAEDGGLYPEGDGELMFAEDEDDVGSQASQRSNPSLLGSTQRFGGKHSVEPPVPKWRGSVEAEGPGSASQSRSRSREGRGVGAKLSPLLAARAPPFVAAVVRSVAKPQVVPPPAQRHRATVVPGLLVAKQPGTKPGFPGPRPPSRPPPPSSLRTSARGGEAEAPGPPEGKRKPSLSLDRSPAVPAVLGGDRSPRSAAGKAGGIGGGVDSGRIVHPLPRPPPRAPPRPQTARRAESVKQEEEDNPSDERLWENLLAPDPAEEKSCGEEASANSEETFSTVNLSGLCDMRLIDLDDWPTFFEDMLADVQKECASFGKVMCARVDRTSEFGTVLLRFTSAYAAEACLSSMDNRRFAGRQIEVSVQSNRIWRELESAPQ</sequence>
<dbReference type="SUPFAM" id="SSF54928">
    <property type="entry name" value="RNA-binding domain, RBD"/>
    <property type="match status" value="1"/>
</dbReference>
<reference evidence="4" key="1">
    <citation type="submission" date="2021-02" db="EMBL/GenBank/DDBJ databases">
        <authorList>
            <person name="Dougan E. K."/>
            <person name="Rhodes N."/>
            <person name="Thang M."/>
            <person name="Chan C."/>
        </authorList>
    </citation>
    <scope>NUCLEOTIDE SEQUENCE</scope>
</reference>
<dbReference type="AlphaFoldDB" id="A0A813D6C3"/>
<dbReference type="Gene3D" id="3.30.70.330">
    <property type="match status" value="1"/>
</dbReference>
<dbReference type="InterPro" id="IPR000504">
    <property type="entry name" value="RRM_dom"/>
</dbReference>